<feature type="domain" description="4-oxalocrotonate tautomerase-like" evidence="5">
    <location>
        <begin position="2"/>
        <end position="62"/>
    </location>
</feature>
<organism evidence="6 7">
    <name type="scientific">Tautonia plasticadhaerens</name>
    <dbReference type="NCBI Taxonomy" id="2527974"/>
    <lineage>
        <taxon>Bacteria</taxon>
        <taxon>Pseudomonadati</taxon>
        <taxon>Planctomycetota</taxon>
        <taxon>Planctomycetia</taxon>
        <taxon>Isosphaerales</taxon>
        <taxon>Isosphaeraceae</taxon>
        <taxon>Tautonia</taxon>
    </lineage>
</organism>
<dbReference type="Pfam" id="PF01361">
    <property type="entry name" value="Tautomerase"/>
    <property type="match status" value="1"/>
</dbReference>
<dbReference type="InterPro" id="IPR004370">
    <property type="entry name" value="4-OT-like_dom"/>
</dbReference>
<dbReference type="PANTHER" id="PTHR35530">
    <property type="entry name" value="TAUTOMERASE-RELATED"/>
    <property type="match status" value="1"/>
</dbReference>
<dbReference type="InterPro" id="IPR014347">
    <property type="entry name" value="Tautomerase/MIF_sf"/>
</dbReference>
<sequence length="79" mass="8287">MPLVQVKVIEGVFTEAQKQEMIRKLTDAMVSIEGENMRAVTSVIVEEVKSGSWGIGGKALTTADVREIAAGKAPSGPGS</sequence>
<keyword evidence="2 4" id="KW-0413">Isomerase</keyword>
<dbReference type="Proteomes" id="UP000317835">
    <property type="component" value="Chromosome"/>
</dbReference>
<feature type="active site" description="Proton acceptor; via imino nitrogen" evidence="3">
    <location>
        <position position="2"/>
    </location>
</feature>
<dbReference type="GO" id="GO:0016853">
    <property type="term" value="F:isomerase activity"/>
    <property type="evidence" value="ECO:0007669"/>
    <property type="project" value="UniProtKB-UniRule"/>
</dbReference>
<dbReference type="SUPFAM" id="SSF55331">
    <property type="entry name" value="Tautomerase/MIF"/>
    <property type="match status" value="1"/>
</dbReference>
<dbReference type="NCBIfam" id="TIGR00013">
    <property type="entry name" value="taut"/>
    <property type="match status" value="1"/>
</dbReference>
<dbReference type="AlphaFoldDB" id="A0A518H3Z9"/>
<evidence type="ECO:0000256" key="2">
    <source>
        <dbReference type="ARBA" id="ARBA00023235"/>
    </source>
</evidence>
<reference evidence="6 7" key="1">
    <citation type="submission" date="2019-02" db="EMBL/GenBank/DDBJ databases">
        <title>Deep-cultivation of Planctomycetes and their phenomic and genomic characterization uncovers novel biology.</title>
        <authorList>
            <person name="Wiegand S."/>
            <person name="Jogler M."/>
            <person name="Boedeker C."/>
            <person name="Pinto D."/>
            <person name="Vollmers J."/>
            <person name="Rivas-Marin E."/>
            <person name="Kohn T."/>
            <person name="Peeters S.H."/>
            <person name="Heuer A."/>
            <person name="Rast P."/>
            <person name="Oberbeckmann S."/>
            <person name="Bunk B."/>
            <person name="Jeske O."/>
            <person name="Meyerdierks A."/>
            <person name="Storesund J.E."/>
            <person name="Kallscheuer N."/>
            <person name="Luecker S."/>
            <person name="Lage O.M."/>
            <person name="Pohl T."/>
            <person name="Merkel B.J."/>
            <person name="Hornburger P."/>
            <person name="Mueller R.-W."/>
            <person name="Bruemmer F."/>
            <person name="Labrenz M."/>
            <person name="Spormann A.M."/>
            <person name="Op den Camp H."/>
            <person name="Overmann J."/>
            <person name="Amann R."/>
            <person name="Jetten M.S.M."/>
            <person name="Mascher T."/>
            <person name="Medema M.H."/>
            <person name="Devos D.P."/>
            <person name="Kaster A.-K."/>
            <person name="Ovreas L."/>
            <person name="Rohde M."/>
            <person name="Galperin M.Y."/>
            <person name="Jogler C."/>
        </authorList>
    </citation>
    <scope>NUCLEOTIDE SEQUENCE [LARGE SCALE GENOMIC DNA]</scope>
    <source>
        <strain evidence="6 7">ElP</strain>
    </source>
</reference>
<evidence type="ECO:0000256" key="3">
    <source>
        <dbReference type="PIRSR" id="PIRSR618191-1"/>
    </source>
</evidence>
<name>A0A518H3Z9_9BACT</name>
<dbReference type="EMBL" id="CP036426">
    <property type="protein sequence ID" value="QDV35542.1"/>
    <property type="molecule type" value="Genomic_DNA"/>
</dbReference>
<accession>A0A518H3Z9</accession>
<gene>
    <name evidence="6" type="ORF">ElP_34450</name>
</gene>
<dbReference type="EC" id="5.3.2.-" evidence="4"/>
<evidence type="ECO:0000313" key="6">
    <source>
        <dbReference type="EMBL" id="QDV35542.1"/>
    </source>
</evidence>
<comment type="similarity">
    <text evidence="1 4">Belongs to the 4-oxalocrotonate tautomerase family.</text>
</comment>
<evidence type="ECO:0000259" key="5">
    <source>
        <dbReference type="Pfam" id="PF01361"/>
    </source>
</evidence>
<protein>
    <recommendedName>
        <fullName evidence="4">Tautomerase</fullName>
        <ecNumber evidence="4">5.3.2.-</ecNumber>
    </recommendedName>
</protein>
<proteinExistence type="inferred from homology"/>
<dbReference type="InterPro" id="IPR018191">
    <property type="entry name" value="4-OT"/>
</dbReference>
<evidence type="ECO:0000313" key="7">
    <source>
        <dbReference type="Proteomes" id="UP000317835"/>
    </source>
</evidence>
<keyword evidence="7" id="KW-1185">Reference proteome</keyword>
<dbReference type="OrthoDB" id="9804765at2"/>
<evidence type="ECO:0000256" key="1">
    <source>
        <dbReference type="ARBA" id="ARBA00006723"/>
    </source>
</evidence>
<dbReference type="PANTHER" id="PTHR35530:SF2">
    <property type="entry name" value="BSL4019 PROTEIN"/>
    <property type="match status" value="1"/>
</dbReference>
<dbReference type="KEGG" id="tpla:ElP_34450"/>
<evidence type="ECO:0000256" key="4">
    <source>
        <dbReference type="RuleBase" id="RU362032"/>
    </source>
</evidence>
<dbReference type="Gene3D" id="3.30.429.10">
    <property type="entry name" value="Macrophage Migration Inhibitory Factor"/>
    <property type="match status" value="1"/>
</dbReference>
<dbReference type="RefSeq" id="WP_145271204.1">
    <property type="nucleotide sequence ID" value="NZ_CP036426.1"/>
</dbReference>